<evidence type="ECO:0000256" key="1">
    <source>
        <dbReference type="SAM" id="Phobius"/>
    </source>
</evidence>
<comment type="caution">
    <text evidence="2">The sequence shown here is derived from an EMBL/GenBank/DDBJ whole genome shotgun (WGS) entry which is preliminary data.</text>
</comment>
<accession>A0A1Q8EMF5</accession>
<keyword evidence="1" id="KW-0472">Membrane</keyword>
<reference evidence="2 3" key="1">
    <citation type="submission" date="2016-12" db="EMBL/GenBank/DDBJ databases">
        <authorList>
            <person name="Song W.-J."/>
            <person name="Kurnit D.M."/>
        </authorList>
    </citation>
    <scope>NUCLEOTIDE SEQUENCE [LARGE SCALE GENOMIC DNA]</scope>
    <source>
        <strain evidence="2 3">PCL1601</strain>
    </source>
</reference>
<dbReference type="RefSeq" id="WP_075120749.1">
    <property type="nucleotide sequence ID" value="NZ_MSCT01000018.1"/>
</dbReference>
<dbReference type="EMBL" id="MSCT01000018">
    <property type="protein sequence ID" value="OLF52968.1"/>
    <property type="molecule type" value="Genomic_DNA"/>
</dbReference>
<feature type="transmembrane region" description="Helical" evidence="1">
    <location>
        <begin position="54"/>
        <end position="76"/>
    </location>
</feature>
<dbReference type="Proteomes" id="UP000185578">
    <property type="component" value="Unassembled WGS sequence"/>
</dbReference>
<gene>
    <name evidence="2" type="ORF">BTN82_19575</name>
</gene>
<proteinExistence type="predicted"/>
<keyword evidence="1" id="KW-1133">Transmembrane helix</keyword>
<organism evidence="2 3">
    <name type="scientific">Pseudomonas chlororaphis</name>
    <dbReference type="NCBI Taxonomy" id="587753"/>
    <lineage>
        <taxon>Bacteria</taxon>
        <taxon>Pseudomonadati</taxon>
        <taxon>Pseudomonadota</taxon>
        <taxon>Gammaproteobacteria</taxon>
        <taxon>Pseudomonadales</taxon>
        <taxon>Pseudomonadaceae</taxon>
        <taxon>Pseudomonas</taxon>
    </lineage>
</organism>
<dbReference type="OrthoDB" id="7033414at2"/>
<evidence type="ECO:0000313" key="2">
    <source>
        <dbReference type="EMBL" id="OLF52968.1"/>
    </source>
</evidence>
<dbReference type="AlphaFoldDB" id="A0A1Q8EMF5"/>
<sequence length="132" mass="15000">MVITTAHIVLGVFIGITFIGMFAMMGVYLYWGYTRIGEMLGYVKNCQMITGNRFYLHMGAWGRIMMVGVVAGYLAFPGFFIRRGLLDADEINNFPQPLKRRLIISHYLMGGLLVVLVIESVAVMLIRRWPSM</sequence>
<evidence type="ECO:0000313" key="3">
    <source>
        <dbReference type="Proteomes" id="UP000185578"/>
    </source>
</evidence>
<protein>
    <submittedName>
        <fullName evidence="2">Uncharacterized protein</fullName>
    </submittedName>
</protein>
<keyword evidence="1" id="KW-0812">Transmembrane</keyword>
<name>A0A1Q8EMF5_9PSED</name>
<feature type="transmembrane region" description="Helical" evidence="1">
    <location>
        <begin position="104"/>
        <end position="126"/>
    </location>
</feature>
<feature type="transmembrane region" description="Helical" evidence="1">
    <location>
        <begin position="6"/>
        <end position="33"/>
    </location>
</feature>